<dbReference type="PROSITE" id="PS00299">
    <property type="entry name" value="UBIQUITIN_1"/>
    <property type="match status" value="1"/>
</dbReference>
<dbReference type="PRINTS" id="PR00348">
    <property type="entry name" value="UBIQUITIN"/>
</dbReference>
<dbReference type="Pfam" id="PF00240">
    <property type="entry name" value="ubiquitin"/>
    <property type="match status" value="2"/>
</dbReference>
<comment type="caution">
    <text evidence="2">The sequence shown here is derived from an EMBL/GenBank/DDBJ whole genome shotgun (WGS) entry which is preliminary data.</text>
</comment>
<dbReference type="FunFam" id="3.10.20.90:FF:000160">
    <property type="entry name" value="Polyubiquitin-C"/>
    <property type="match status" value="1"/>
</dbReference>
<dbReference type="SUPFAM" id="SSF54236">
    <property type="entry name" value="Ubiquitin-like"/>
    <property type="match status" value="2"/>
</dbReference>
<dbReference type="PANTHER" id="PTHR10666">
    <property type="entry name" value="UBIQUITIN"/>
    <property type="match status" value="1"/>
</dbReference>
<dbReference type="Proteomes" id="UP000663846">
    <property type="component" value="Unassembled WGS sequence"/>
</dbReference>
<gene>
    <name evidence="2" type="ORF">RDB_LOCUS166647</name>
</gene>
<feature type="domain" description="Ubiquitin-like" evidence="1">
    <location>
        <begin position="165"/>
        <end position="214"/>
    </location>
</feature>
<feature type="domain" description="Ubiquitin-like" evidence="1">
    <location>
        <begin position="243"/>
        <end position="318"/>
    </location>
</feature>
<dbReference type="EMBL" id="CAJMWS010000835">
    <property type="protein sequence ID" value="CAE6465775.1"/>
    <property type="molecule type" value="Genomic_DNA"/>
</dbReference>
<dbReference type="Gene3D" id="3.10.20.90">
    <property type="entry name" value="Phosphatidylinositol 3-kinase Catalytic Subunit, Chain A, domain 1"/>
    <property type="match status" value="2"/>
</dbReference>
<evidence type="ECO:0000313" key="3">
    <source>
        <dbReference type="Proteomes" id="UP000663846"/>
    </source>
</evidence>
<evidence type="ECO:0000259" key="1">
    <source>
        <dbReference type="PROSITE" id="PS50053"/>
    </source>
</evidence>
<protein>
    <recommendedName>
        <fullName evidence="1">Ubiquitin-like domain-containing protein</fullName>
    </recommendedName>
</protein>
<dbReference type="InterPro" id="IPR000626">
    <property type="entry name" value="Ubiquitin-like_dom"/>
</dbReference>
<reference evidence="2" key="1">
    <citation type="submission" date="2021-01" db="EMBL/GenBank/DDBJ databases">
        <authorList>
            <person name="Kaushik A."/>
        </authorList>
    </citation>
    <scope>NUCLEOTIDE SEQUENCE</scope>
    <source>
        <strain evidence="2">AG1-1C</strain>
    </source>
</reference>
<dbReference type="SMART" id="SM00213">
    <property type="entry name" value="UBQ"/>
    <property type="match status" value="2"/>
</dbReference>
<dbReference type="InterPro" id="IPR019956">
    <property type="entry name" value="Ubiquitin_dom"/>
</dbReference>
<dbReference type="PROSITE" id="PS50053">
    <property type="entry name" value="UBIQUITIN_2"/>
    <property type="match status" value="2"/>
</dbReference>
<dbReference type="AlphaFoldDB" id="A0A8H3GSI3"/>
<dbReference type="InterPro" id="IPR019954">
    <property type="entry name" value="Ubiquitin_CS"/>
</dbReference>
<dbReference type="CDD" id="cd17039">
    <property type="entry name" value="Ubl_ubiquitin_like"/>
    <property type="match status" value="1"/>
</dbReference>
<dbReference type="InterPro" id="IPR029071">
    <property type="entry name" value="Ubiquitin-like_domsf"/>
</dbReference>
<organism evidence="2 3">
    <name type="scientific">Rhizoctonia solani</name>
    <dbReference type="NCBI Taxonomy" id="456999"/>
    <lineage>
        <taxon>Eukaryota</taxon>
        <taxon>Fungi</taxon>
        <taxon>Dikarya</taxon>
        <taxon>Basidiomycota</taxon>
        <taxon>Agaricomycotina</taxon>
        <taxon>Agaricomycetes</taxon>
        <taxon>Cantharellales</taxon>
        <taxon>Ceratobasidiaceae</taxon>
        <taxon>Rhizoctonia</taxon>
    </lineage>
</organism>
<name>A0A8H3GSI3_9AGAM</name>
<proteinExistence type="predicted"/>
<accession>A0A8H3GSI3</accession>
<dbReference type="InterPro" id="IPR050158">
    <property type="entry name" value="Ubiquitin_ubiquitin-like"/>
</dbReference>
<sequence length="562" mass="62831">MFGRLKNTDSNLRDSQSHASGLPIFLVVEYNNRKVAILRSPNYQEVLMSIKKSFRGLKATEHDRIIVLSFLEEVNDLVEITEGVWESLLPRLMTIQVALDKEPDVLTVPPEPNGNKPHCCSDQPQLWPQGAETIFSGTRNLYHPGRVIIVTSDKRARAVNVDFGNETVQALKLKLEPMLGIPISQQRLSFQGIQLEDEAELEEYEISDGSNLRVEDSRQVSLVLRDNPPRSSSIVQANHSIGTAVYVVTLTGRTISCHLNLSDTVDILKARIQDKAGIPPDQQRLIFSGKQLEDERTLHEYGVTAGSFLHLVSRLKGGKPVIYIFPANTMKDIQVHLSLTQGWSFSGIYPPTNITTISDNSMGLGQNINWRVDAKPNGTLLDHTTHREVTYLFWEAQTNPKSLFSPPATRPSTPTEMSTLAFDPASPILLPSQSALLPCEKVTNYIDDVLLTLGLHTEARTSFITYWLPQLSNHAFVALRFLAQEDYEKAAPLNITPAPEVIARVFMLFKGIEESEIGLWSEAAARACMDVSMWRNIVGIDVAKVHDKSLFRVLEWGGMEVR</sequence>
<evidence type="ECO:0000313" key="2">
    <source>
        <dbReference type="EMBL" id="CAE6465775.1"/>
    </source>
</evidence>